<keyword evidence="1" id="KW-0812">Transmembrane</keyword>
<dbReference type="Proteomes" id="UP001498771">
    <property type="component" value="Unassembled WGS sequence"/>
</dbReference>
<comment type="caution">
    <text evidence="2">The sequence shown here is derived from an EMBL/GenBank/DDBJ whole genome shotgun (WGS) entry which is preliminary data.</text>
</comment>
<keyword evidence="1" id="KW-1133">Transmembrane helix</keyword>
<evidence type="ECO:0000313" key="3">
    <source>
        <dbReference type="Proteomes" id="UP001498771"/>
    </source>
</evidence>
<gene>
    <name evidence="2" type="ORF">BZA70DRAFT_293054</name>
</gene>
<sequence>MIVQGSFVAMALAVNVLFLLALIYSVLGTPDGLPTDDLIRLSNPEVKQPVLPVTVTVIPEAITETVLATVVQVSTATVVTTAIVTPSAAADADDEEDVSPAAIAKARLKSKTYMPKQCDDPFRRPGYLQIPKEQSALLEARYVPYYDEILELPQVQDAVDREHAVHLFDDKPVEDAVMGTAPINWISMLKEHLFYIKVGRKNARAKTLERQLSWIRNRRILMAADSIDRFMAQHFCTALDHKFVIGPDGKHTTAWCTIPSLNFTIYHWHISSMFSNRPGWWAMDQMKRVSFEDRIENVYSRYIKDVNGMNGKTPDLILYQSNLWDVRGYAKSDEYKEGIETPNTYLRRQTTWSELKFFMNRQVQFIEYLRKFFSPDVPMMMRSVIPHRDQGKSDISLYEIDRMARFVAYNLGNEVFEWSHTVPGFPEIYRDDMHVNVSAQSTVYSDMLLYYLFRAVGGAQVRGKVTRWPSESTLSQAEAWEECHPYDFLTTR</sequence>
<keyword evidence="1" id="KW-0472">Membrane</keyword>
<dbReference type="RefSeq" id="XP_064770763.1">
    <property type="nucleotide sequence ID" value="XM_064914399.1"/>
</dbReference>
<reference evidence="2 3" key="1">
    <citation type="submission" date="2024-03" db="EMBL/GenBank/DDBJ databases">
        <title>Genome-scale model development and genomic sequencing of the oleaginous clade Lipomyces.</title>
        <authorList>
            <consortium name="Lawrence Berkeley National Laboratory"/>
            <person name="Czajka J.J."/>
            <person name="Han Y."/>
            <person name="Kim J."/>
            <person name="Mondo S.J."/>
            <person name="Hofstad B.A."/>
            <person name="Robles A."/>
            <person name="Haridas S."/>
            <person name="Riley R."/>
            <person name="LaButti K."/>
            <person name="Pangilinan J."/>
            <person name="Andreopoulos W."/>
            <person name="Lipzen A."/>
            <person name="Yan J."/>
            <person name="Wang M."/>
            <person name="Ng V."/>
            <person name="Grigoriev I.V."/>
            <person name="Spatafora J.W."/>
            <person name="Magnuson J.K."/>
            <person name="Baker S.E."/>
            <person name="Pomraning K.R."/>
        </authorList>
    </citation>
    <scope>NUCLEOTIDE SEQUENCE [LARGE SCALE GENOMIC DNA]</scope>
    <source>
        <strain evidence="2 3">Phaff 52-87</strain>
    </source>
</reference>
<evidence type="ECO:0000313" key="2">
    <source>
        <dbReference type="EMBL" id="KAK7207730.1"/>
    </source>
</evidence>
<organism evidence="2 3">
    <name type="scientific">Myxozyma melibiosi</name>
    <dbReference type="NCBI Taxonomy" id="54550"/>
    <lineage>
        <taxon>Eukaryota</taxon>
        <taxon>Fungi</taxon>
        <taxon>Dikarya</taxon>
        <taxon>Ascomycota</taxon>
        <taxon>Saccharomycotina</taxon>
        <taxon>Lipomycetes</taxon>
        <taxon>Lipomycetales</taxon>
        <taxon>Lipomycetaceae</taxon>
        <taxon>Myxozyma</taxon>
    </lineage>
</organism>
<feature type="transmembrane region" description="Helical" evidence="1">
    <location>
        <begin position="7"/>
        <end position="27"/>
    </location>
</feature>
<evidence type="ECO:0000256" key="1">
    <source>
        <dbReference type="SAM" id="Phobius"/>
    </source>
</evidence>
<accession>A0ABR1FD36</accession>
<proteinExistence type="predicted"/>
<dbReference type="EMBL" id="JBBJBU010000001">
    <property type="protein sequence ID" value="KAK7207730.1"/>
    <property type="molecule type" value="Genomic_DNA"/>
</dbReference>
<protein>
    <submittedName>
        <fullName evidence="2">Uncharacterized protein</fullName>
    </submittedName>
</protein>
<keyword evidence="3" id="KW-1185">Reference proteome</keyword>
<dbReference type="GeneID" id="90039911"/>
<name>A0ABR1FD36_9ASCO</name>